<comment type="caution">
    <text evidence="1">The sequence shown here is derived from an EMBL/GenBank/DDBJ whole genome shotgun (WGS) entry which is preliminary data.</text>
</comment>
<name>A0ABT3BDX1_9RHOB</name>
<dbReference type="Proteomes" id="UP001208690">
    <property type="component" value="Unassembled WGS sequence"/>
</dbReference>
<evidence type="ECO:0000313" key="1">
    <source>
        <dbReference type="EMBL" id="MCV3271776.1"/>
    </source>
</evidence>
<dbReference type="RefSeq" id="WP_263844094.1">
    <property type="nucleotide sequence ID" value="NZ_JALIEB010000005.1"/>
</dbReference>
<reference evidence="1 2" key="1">
    <citation type="submission" date="2022-04" db="EMBL/GenBank/DDBJ databases">
        <title>Roseobacter sp. WL0113 is a bacterium isolated from neritic sediment.</title>
        <authorList>
            <person name="Wang L."/>
            <person name="He W."/>
            <person name="Zhang D.-F."/>
        </authorList>
    </citation>
    <scope>NUCLEOTIDE SEQUENCE [LARGE SCALE GENOMIC DNA]</scope>
    <source>
        <strain evidence="1 2">WL0113</strain>
    </source>
</reference>
<accession>A0ABT3BDX1</accession>
<evidence type="ECO:0000313" key="2">
    <source>
        <dbReference type="Proteomes" id="UP001208690"/>
    </source>
</evidence>
<gene>
    <name evidence="1" type="ORF">MUB52_10080</name>
</gene>
<protein>
    <submittedName>
        <fullName evidence="1">Uncharacterized protein</fullName>
    </submittedName>
</protein>
<keyword evidence="2" id="KW-1185">Reference proteome</keyword>
<dbReference type="EMBL" id="JALIEB010000005">
    <property type="protein sequence ID" value="MCV3271776.1"/>
    <property type="molecule type" value="Genomic_DNA"/>
</dbReference>
<sequence length="47" mass="5142">MFRPIRTLMLVVVAFLAGLFVERANQRDGCLDRGGAMSEGLCIGVEE</sequence>
<organism evidence="1 2">
    <name type="scientific">Roseobacter sinensis</name>
    <dbReference type="NCBI Taxonomy" id="2931391"/>
    <lineage>
        <taxon>Bacteria</taxon>
        <taxon>Pseudomonadati</taxon>
        <taxon>Pseudomonadota</taxon>
        <taxon>Alphaproteobacteria</taxon>
        <taxon>Rhodobacterales</taxon>
        <taxon>Roseobacteraceae</taxon>
        <taxon>Roseobacter</taxon>
    </lineage>
</organism>
<proteinExistence type="predicted"/>